<evidence type="ECO:0000256" key="4">
    <source>
        <dbReference type="ARBA" id="ARBA00023136"/>
    </source>
</evidence>
<dbReference type="GO" id="GO:0046583">
    <property type="term" value="F:monoatomic cation efflux transmembrane transporter activity"/>
    <property type="evidence" value="ECO:0007669"/>
    <property type="project" value="TreeGrafter"/>
</dbReference>
<keyword evidence="4 5" id="KW-0472">Membrane</keyword>
<evidence type="ECO:0000256" key="5">
    <source>
        <dbReference type="SAM" id="Phobius"/>
    </source>
</evidence>
<feature type="transmembrane region" description="Helical" evidence="5">
    <location>
        <begin position="225"/>
        <end position="245"/>
    </location>
</feature>
<proteinExistence type="predicted"/>
<organism evidence="6 7">
    <name type="scientific">Labrys okinawensis</name>
    <dbReference type="NCBI Taxonomy" id="346911"/>
    <lineage>
        <taxon>Bacteria</taxon>
        <taxon>Pseudomonadati</taxon>
        <taxon>Pseudomonadota</taxon>
        <taxon>Alphaproteobacteria</taxon>
        <taxon>Hyphomicrobiales</taxon>
        <taxon>Xanthobacteraceae</taxon>
        <taxon>Labrys</taxon>
    </lineage>
</organism>
<feature type="transmembrane region" description="Helical" evidence="5">
    <location>
        <begin position="12"/>
        <end position="30"/>
    </location>
</feature>
<dbReference type="InterPro" id="IPR004695">
    <property type="entry name" value="SLAC1/Mae1/Ssu1/TehA"/>
</dbReference>
<dbReference type="GO" id="GO:0005886">
    <property type="term" value="C:plasma membrane"/>
    <property type="evidence" value="ECO:0007669"/>
    <property type="project" value="TreeGrafter"/>
</dbReference>
<feature type="transmembrane region" description="Helical" evidence="5">
    <location>
        <begin position="134"/>
        <end position="161"/>
    </location>
</feature>
<dbReference type="PANTHER" id="PTHR37955:SF1">
    <property type="entry name" value="DEP DOMAIN-CONTAINING PROTEIN"/>
    <property type="match status" value="1"/>
</dbReference>
<keyword evidence="7" id="KW-1185">Reference proteome</keyword>
<keyword evidence="3 5" id="KW-1133">Transmembrane helix</keyword>
<dbReference type="RefSeq" id="WP_105864018.1">
    <property type="nucleotide sequence ID" value="NZ_PUEJ01000008.1"/>
</dbReference>
<protein>
    <submittedName>
        <fullName evidence="6">Dicarboxylate transporter/tellurite-resistance protein TehA</fullName>
    </submittedName>
</protein>
<feature type="transmembrane region" description="Helical" evidence="5">
    <location>
        <begin position="104"/>
        <end position="122"/>
    </location>
</feature>
<dbReference type="AlphaFoldDB" id="A0A2S9Q7X3"/>
<dbReference type="Proteomes" id="UP000237682">
    <property type="component" value="Unassembled WGS sequence"/>
</dbReference>
<dbReference type="Pfam" id="PF03595">
    <property type="entry name" value="SLAC1"/>
    <property type="match status" value="1"/>
</dbReference>
<dbReference type="InterPro" id="IPR038665">
    <property type="entry name" value="Voltage-dep_anion_channel_sf"/>
</dbReference>
<dbReference type="OrthoDB" id="309023at2"/>
<feature type="transmembrane region" description="Helical" evidence="5">
    <location>
        <begin position="42"/>
        <end position="65"/>
    </location>
</feature>
<name>A0A2S9Q7X3_9HYPH</name>
<evidence type="ECO:0000256" key="3">
    <source>
        <dbReference type="ARBA" id="ARBA00022989"/>
    </source>
</evidence>
<feature type="transmembrane region" description="Helical" evidence="5">
    <location>
        <begin position="288"/>
        <end position="310"/>
    </location>
</feature>
<evidence type="ECO:0000313" key="7">
    <source>
        <dbReference type="Proteomes" id="UP000237682"/>
    </source>
</evidence>
<dbReference type="NCBIfam" id="NF008032">
    <property type="entry name" value="PRK10764.1"/>
    <property type="match status" value="1"/>
</dbReference>
<dbReference type="PANTHER" id="PTHR37955">
    <property type="entry name" value="TELLURITE RESISTANCE PROTEIN TEHA"/>
    <property type="match status" value="1"/>
</dbReference>
<evidence type="ECO:0000313" key="6">
    <source>
        <dbReference type="EMBL" id="PRH85458.1"/>
    </source>
</evidence>
<dbReference type="InterPro" id="IPR052951">
    <property type="entry name" value="Tellurite_res_ion_channel"/>
</dbReference>
<comment type="caution">
    <text evidence="6">The sequence shown here is derived from an EMBL/GenBank/DDBJ whole genome shotgun (WGS) entry which is preliminary data.</text>
</comment>
<dbReference type="EMBL" id="PUEJ01000008">
    <property type="protein sequence ID" value="PRH85458.1"/>
    <property type="molecule type" value="Genomic_DNA"/>
</dbReference>
<sequence>MTPSGFRFPPAAFFGIPLGLLALGLLWRGAERLWLLPAGISEAILTVGALVWALLIALFAGKWLFAPGDARAEFADAIQCCFIGLAPVTTMLTAQALLPYSRTGGLVLALIGTLGAIAFAVYRSGGLWRGERDIGTATAVLYLPTVAASFVSASTLSALGWPDWGQLAFGGGVFSWLALESVLINRLLHGPALPEKLRPTLGIQLAPPAVGAVAYLNVSGGHVDVFAMALIGYAILQGLILLRLLPWIMAQPFSPGYWGFSFGVAALPTAVIRLAAEGTSPPAQLLAPFLFAIANIVIGLLAVGSLYLLARGKLLPPPPTQPTGVKA</sequence>
<gene>
    <name evidence="6" type="ORF">C5L14_20935</name>
</gene>
<comment type="subcellular location">
    <subcellularLocation>
        <location evidence="1">Membrane</location>
        <topology evidence="1">Multi-pass membrane protein</topology>
    </subcellularLocation>
</comment>
<dbReference type="Gene3D" id="1.50.10.150">
    <property type="entry name" value="Voltage-dependent anion channel"/>
    <property type="match status" value="1"/>
</dbReference>
<evidence type="ECO:0000256" key="1">
    <source>
        <dbReference type="ARBA" id="ARBA00004141"/>
    </source>
</evidence>
<reference evidence="6 7" key="1">
    <citation type="submission" date="2018-02" db="EMBL/GenBank/DDBJ databases">
        <title>Whole genome sequencing of endophytic bacterium.</title>
        <authorList>
            <person name="Eedara R."/>
            <person name="Podile A.R."/>
        </authorList>
    </citation>
    <scope>NUCLEOTIDE SEQUENCE [LARGE SCALE GENOMIC DNA]</scope>
    <source>
        <strain evidence="6 7">RP1T</strain>
    </source>
</reference>
<keyword evidence="2 5" id="KW-0812">Transmembrane</keyword>
<evidence type="ECO:0000256" key="2">
    <source>
        <dbReference type="ARBA" id="ARBA00022692"/>
    </source>
</evidence>
<feature type="transmembrane region" description="Helical" evidence="5">
    <location>
        <begin position="257"/>
        <end position="276"/>
    </location>
</feature>
<accession>A0A2S9Q7X3</accession>